<sequence>MSMKYVLNKNKYVSIIFILSLVIFTLSILYFNELKNNANENEDLEKVSMYMYDLEVKSPLLVILFFLGLQPVESIDWEEEAFRKDLQSIFRDVEGGLTNIDYYNPQIVPNHVLLQLQDLQEKVRHILITIKREKPVDEQTINKIMSVSKSIYVCEINEISQEWSEIESKLKCMNDAIID</sequence>
<name>A0ABR8UAJ4_9BACL</name>
<gene>
    <name evidence="2" type="ORF">H9649_10725</name>
</gene>
<dbReference type="RefSeq" id="WP_191694857.1">
    <property type="nucleotide sequence ID" value="NZ_JACSQN010000009.1"/>
</dbReference>
<reference evidence="2 3" key="1">
    <citation type="submission" date="2020-08" db="EMBL/GenBank/DDBJ databases">
        <title>A Genomic Blueprint of the Chicken Gut Microbiome.</title>
        <authorList>
            <person name="Gilroy R."/>
            <person name="Ravi A."/>
            <person name="Getino M."/>
            <person name="Pursley I."/>
            <person name="Horton D.L."/>
            <person name="Alikhan N.-F."/>
            <person name="Baker D."/>
            <person name="Gharbi K."/>
            <person name="Hall N."/>
            <person name="Watson M."/>
            <person name="Adriaenssens E.M."/>
            <person name="Foster-Nyarko E."/>
            <person name="Jarju S."/>
            <person name="Secka A."/>
            <person name="Antonio M."/>
            <person name="Oren A."/>
            <person name="Chaudhuri R."/>
            <person name="La Ragione R.M."/>
            <person name="Hildebrand F."/>
            <person name="Pallen M.J."/>
        </authorList>
    </citation>
    <scope>NUCLEOTIDE SEQUENCE [LARGE SCALE GENOMIC DNA]</scope>
    <source>
        <strain evidence="2 3">Sa2YVA2</strain>
    </source>
</reference>
<keyword evidence="1" id="KW-1133">Transmembrane helix</keyword>
<dbReference type="Proteomes" id="UP000626786">
    <property type="component" value="Unassembled WGS sequence"/>
</dbReference>
<keyword evidence="1" id="KW-0472">Membrane</keyword>
<evidence type="ECO:0000256" key="1">
    <source>
        <dbReference type="SAM" id="Phobius"/>
    </source>
</evidence>
<proteinExistence type="predicted"/>
<keyword evidence="3" id="KW-1185">Reference proteome</keyword>
<protein>
    <submittedName>
        <fullName evidence="2">Uncharacterized protein</fullName>
    </submittedName>
</protein>
<evidence type="ECO:0000313" key="3">
    <source>
        <dbReference type="Proteomes" id="UP000626786"/>
    </source>
</evidence>
<organism evidence="2 3">
    <name type="scientific">Sporosarcina quadrami</name>
    <dbReference type="NCBI Taxonomy" id="2762234"/>
    <lineage>
        <taxon>Bacteria</taxon>
        <taxon>Bacillati</taxon>
        <taxon>Bacillota</taxon>
        <taxon>Bacilli</taxon>
        <taxon>Bacillales</taxon>
        <taxon>Caryophanaceae</taxon>
        <taxon>Sporosarcina</taxon>
    </lineage>
</organism>
<dbReference type="EMBL" id="JACSQN010000009">
    <property type="protein sequence ID" value="MBD7985061.1"/>
    <property type="molecule type" value="Genomic_DNA"/>
</dbReference>
<keyword evidence="1" id="KW-0812">Transmembrane</keyword>
<evidence type="ECO:0000313" key="2">
    <source>
        <dbReference type="EMBL" id="MBD7985061.1"/>
    </source>
</evidence>
<comment type="caution">
    <text evidence="2">The sequence shown here is derived from an EMBL/GenBank/DDBJ whole genome shotgun (WGS) entry which is preliminary data.</text>
</comment>
<accession>A0ABR8UAJ4</accession>
<feature type="transmembrane region" description="Helical" evidence="1">
    <location>
        <begin position="12"/>
        <end position="30"/>
    </location>
</feature>